<evidence type="ECO:0000313" key="1">
    <source>
        <dbReference type="EMBL" id="MDA0160828.1"/>
    </source>
</evidence>
<reference evidence="1" key="1">
    <citation type="submission" date="2022-10" db="EMBL/GenBank/DDBJ databases">
        <title>The WGS of Solirubrobacter ginsenosidimutans DSM 21036.</title>
        <authorList>
            <person name="Jiang Z."/>
        </authorList>
    </citation>
    <scope>NUCLEOTIDE SEQUENCE</scope>
    <source>
        <strain evidence="1">DSM 21036</strain>
    </source>
</reference>
<dbReference type="Proteomes" id="UP001149140">
    <property type="component" value="Unassembled WGS sequence"/>
</dbReference>
<comment type="caution">
    <text evidence="1">The sequence shown here is derived from an EMBL/GenBank/DDBJ whole genome shotgun (WGS) entry which is preliminary data.</text>
</comment>
<sequence>MAAIVAATVALAGCGGGSGEGSSGFTQASIKTGFVKPADLGKGTIAFEDTGVAGHIIYTPEDSVPTCPYVQRADDAPVDAMTPAVELQGGNSTGRFIVGPQNPKSDSPPVVTQGAVVFHNAQLAEAGMKKVNATVSKCPASWTILGGPPQIIGSYTVNTRPLELHGWTGFSQQLAHTAPRDVNPDTYDDLVTIVLHKDNAILYAGFAQIKKTGERADSGAKAEQIMKQALARLD</sequence>
<gene>
    <name evidence="1" type="ORF">OM076_11180</name>
</gene>
<keyword evidence="2" id="KW-1185">Reference proteome</keyword>
<accession>A0A9X3S4Q4</accession>
<name>A0A9X3S4Q4_9ACTN</name>
<organism evidence="1 2">
    <name type="scientific">Solirubrobacter ginsenosidimutans</name>
    <dbReference type="NCBI Taxonomy" id="490573"/>
    <lineage>
        <taxon>Bacteria</taxon>
        <taxon>Bacillati</taxon>
        <taxon>Actinomycetota</taxon>
        <taxon>Thermoleophilia</taxon>
        <taxon>Solirubrobacterales</taxon>
        <taxon>Solirubrobacteraceae</taxon>
        <taxon>Solirubrobacter</taxon>
    </lineage>
</organism>
<dbReference type="EMBL" id="JAPDOD010000007">
    <property type="protein sequence ID" value="MDA0160828.1"/>
    <property type="molecule type" value="Genomic_DNA"/>
</dbReference>
<dbReference type="RefSeq" id="WP_270039915.1">
    <property type="nucleotide sequence ID" value="NZ_JAPDOD010000007.1"/>
</dbReference>
<evidence type="ECO:0008006" key="3">
    <source>
        <dbReference type="Google" id="ProtNLM"/>
    </source>
</evidence>
<dbReference type="AlphaFoldDB" id="A0A9X3S4Q4"/>
<evidence type="ECO:0000313" key="2">
    <source>
        <dbReference type="Proteomes" id="UP001149140"/>
    </source>
</evidence>
<protein>
    <recommendedName>
        <fullName evidence="3">DUF5642 domain-containing protein</fullName>
    </recommendedName>
</protein>
<proteinExistence type="predicted"/>